<dbReference type="RefSeq" id="WP_107866153.1">
    <property type="nucleotide sequence ID" value="NZ_QAON01000011.1"/>
</dbReference>
<dbReference type="CDD" id="cd07043">
    <property type="entry name" value="STAS_anti-anti-sigma_factors"/>
    <property type="match status" value="1"/>
</dbReference>
<dbReference type="PROSITE" id="PS50801">
    <property type="entry name" value="STAS"/>
    <property type="match status" value="1"/>
</dbReference>
<dbReference type="PANTHER" id="PTHR33495">
    <property type="entry name" value="ANTI-SIGMA FACTOR ANTAGONIST TM_1081-RELATED-RELATED"/>
    <property type="match status" value="1"/>
</dbReference>
<dbReference type="InterPro" id="IPR036513">
    <property type="entry name" value="STAS_dom_sf"/>
</dbReference>
<dbReference type="GO" id="GO:0043856">
    <property type="term" value="F:anti-sigma factor antagonist activity"/>
    <property type="evidence" value="ECO:0007669"/>
    <property type="project" value="TreeGrafter"/>
</dbReference>
<sequence>MPSGHILFAVHNGTYVLKFTGEIRAPMCATLDNFLDKMFNDNQIAAILIDLTETEYIDSTALGLIAKTSVFLQMHNHRKPIILSTNPDISRILESMGFDQVFIILDCECHEECLNELPEIEPSEHEMMEKVIAAHRVLMGLSEQNQATFKSLVEALELEQQAQGEDKI</sequence>
<accession>A0A2T5IX48</accession>
<comment type="caution">
    <text evidence="2">The sequence shown here is derived from an EMBL/GenBank/DDBJ whole genome shotgun (WGS) entry which is preliminary data.</text>
</comment>
<dbReference type="SUPFAM" id="SSF52091">
    <property type="entry name" value="SpoIIaa-like"/>
    <property type="match status" value="1"/>
</dbReference>
<reference evidence="2 3" key="1">
    <citation type="submission" date="2018-04" db="EMBL/GenBank/DDBJ databases">
        <title>Genomic Encyclopedia of Archaeal and Bacterial Type Strains, Phase II (KMG-II): from individual species to whole genera.</title>
        <authorList>
            <person name="Goeker M."/>
        </authorList>
    </citation>
    <scope>NUCLEOTIDE SEQUENCE [LARGE SCALE GENOMIC DNA]</scope>
    <source>
        <strain evidence="2 3">DSM 5822</strain>
    </source>
</reference>
<gene>
    <name evidence="2" type="ORF">C8N29_11133</name>
</gene>
<dbReference type="InterPro" id="IPR002645">
    <property type="entry name" value="STAS_dom"/>
</dbReference>
<dbReference type="OrthoDB" id="9793697at2"/>
<dbReference type="InterPro" id="IPR014557">
    <property type="entry name" value="UCP029548_STAS-type"/>
</dbReference>
<feature type="domain" description="STAS" evidence="1">
    <location>
        <begin position="4"/>
        <end position="131"/>
    </location>
</feature>
<dbReference type="EMBL" id="QAON01000011">
    <property type="protein sequence ID" value="PTQ88512.1"/>
    <property type="molecule type" value="Genomic_DNA"/>
</dbReference>
<keyword evidence="3" id="KW-1185">Reference proteome</keyword>
<dbReference type="Pfam" id="PF01740">
    <property type="entry name" value="STAS"/>
    <property type="match status" value="1"/>
</dbReference>
<evidence type="ECO:0000259" key="1">
    <source>
        <dbReference type="PROSITE" id="PS50801"/>
    </source>
</evidence>
<name>A0A2T5IX48_9GAMM</name>
<dbReference type="AlphaFoldDB" id="A0A2T5IX48"/>
<dbReference type="Proteomes" id="UP000244223">
    <property type="component" value="Unassembled WGS sequence"/>
</dbReference>
<dbReference type="PANTHER" id="PTHR33495:SF2">
    <property type="entry name" value="ANTI-SIGMA FACTOR ANTAGONIST TM_1081-RELATED"/>
    <property type="match status" value="1"/>
</dbReference>
<protein>
    <submittedName>
        <fullName evidence="2">Anti-anti-sigma factor</fullName>
    </submittedName>
</protein>
<evidence type="ECO:0000313" key="3">
    <source>
        <dbReference type="Proteomes" id="UP000244223"/>
    </source>
</evidence>
<dbReference type="Gene3D" id="3.30.750.24">
    <property type="entry name" value="STAS domain"/>
    <property type="match status" value="1"/>
</dbReference>
<evidence type="ECO:0000313" key="2">
    <source>
        <dbReference type="EMBL" id="PTQ88512.1"/>
    </source>
</evidence>
<dbReference type="PIRSF" id="PIRSF029548">
    <property type="entry name" value="UCP029548"/>
    <property type="match status" value="1"/>
</dbReference>
<organism evidence="2 3">
    <name type="scientific">Agitococcus lubricus</name>
    <dbReference type="NCBI Taxonomy" id="1077255"/>
    <lineage>
        <taxon>Bacteria</taxon>
        <taxon>Pseudomonadati</taxon>
        <taxon>Pseudomonadota</taxon>
        <taxon>Gammaproteobacteria</taxon>
        <taxon>Moraxellales</taxon>
        <taxon>Moraxellaceae</taxon>
        <taxon>Agitococcus</taxon>
    </lineage>
</organism>
<proteinExistence type="predicted"/>